<dbReference type="EMBL" id="AFQF01001824">
    <property type="protein sequence ID" value="EGU83683.1"/>
    <property type="molecule type" value="Genomic_DNA"/>
</dbReference>
<protein>
    <submittedName>
        <fullName evidence="1">Uncharacterized protein</fullName>
    </submittedName>
</protein>
<comment type="caution">
    <text evidence="1">The sequence shown here is derived from an EMBL/GenBank/DDBJ whole genome shotgun (WGS) entry which is preliminary data.</text>
</comment>
<evidence type="ECO:0000313" key="1">
    <source>
        <dbReference type="EMBL" id="EGU83683.1"/>
    </source>
</evidence>
<accession>F9FHC5</accession>
<organism evidence="1">
    <name type="scientific">Fusarium oxysporum (strain Fo5176)</name>
    <name type="common">Fusarium vascular wilt</name>
    <dbReference type="NCBI Taxonomy" id="660025"/>
    <lineage>
        <taxon>Eukaryota</taxon>
        <taxon>Fungi</taxon>
        <taxon>Dikarya</taxon>
        <taxon>Ascomycota</taxon>
        <taxon>Pezizomycotina</taxon>
        <taxon>Sordariomycetes</taxon>
        <taxon>Hypocreomycetidae</taxon>
        <taxon>Hypocreales</taxon>
        <taxon>Nectriaceae</taxon>
        <taxon>Fusarium</taxon>
        <taxon>Fusarium oxysporum species complex</taxon>
    </lineage>
</organism>
<gene>
    <name evidence="1" type="ORF">FOXB_05804</name>
</gene>
<reference evidence="1" key="1">
    <citation type="journal article" date="2012" name="Mol. Plant Microbe Interact.">
        <title>A highly conserved effector in Fusarium oxysporum is required for full virulence on Arabidopsis.</title>
        <authorList>
            <person name="Thatcher L.F."/>
            <person name="Gardiner D.M."/>
            <person name="Kazan K."/>
            <person name="Manners J."/>
        </authorList>
    </citation>
    <scope>NUCLEOTIDE SEQUENCE [LARGE SCALE GENOMIC DNA]</scope>
    <source>
        <strain evidence="1">Fo5176</strain>
    </source>
</reference>
<name>F9FHC5_FUSOF</name>
<proteinExistence type="predicted"/>
<sequence length="15" mass="1776">MHLVTQAFKLTRFSP</sequence>